<gene>
    <name evidence="1" type="ORF">GCM10007878_02400</name>
</gene>
<organism evidence="1 2">
    <name type="scientific">Marinospirillum insulare</name>
    <dbReference type="NCBI Taxonomy" id="217169"/>
    <lineage>
        <taxon>Bacteria</taxon>
        <taxon>Pseudomonadati</taxon>
        <taxon>Pseudomonadota</taxon>
        <taxon>Gammaproteobacteria</taxon>
        <taxon>Oceanospirillales</taxon>
        <taxon>Oceanospirillaceae</taxon>
        <taxon>Marinospirillum</taxon>
    </lineage>
</organism>
<comment type="caution">
    <text evidence="1">The sequence shown here is derived from an EMBL/GenBank/DDBJ whole genome shotgun (WGS) entry which is preliminary data.</text>
</comment>
<evidence type="ECO:0008006" key="3">
    <source>
        <dbReference type="Google" id="ProtNLM"/>
    </source>
</evidence>
<name>A0ABQ5ZUS9_9GAMM</name>
<protein>
    <recommendedName>
        <fullName evidence="3">Apea-like HEPN domain-containing protein</fullName>
    </recommendedName>
</protein>
<evidence type="ECO:0000313" key="1">
    <source>
        <dbReference type="EMBL" id="GLR62805.1"/>
    </source>
</evidence>
<proteinExistence type="predicted"/>
<keyword evidence="2" id="KW-1185">Reference proteome</keyword>
<accession>A0ABQ5ZUS9</accession>
<sequence>MVRAGQDRQDIIAELTGLHPELITLIMAQGVSNGWLDSTASELTVKGSRLLDDEEDDLVNLKAGFLLQDAVTGNYWPRMVTKLEQIEPIDPQAQFPEFASERKTGWKLKPFLVKRTKKELPVLSSELLNRAYRDYRKDYRANQKIGGQIQETQRVRLQGVQRLDASPEAAQIILWITKAEHGDEPLAIQDPFELRKNAWWLLKDFKQKLGEDHNLRRYMADLIDIPDVASLSNEEWLKAIENKAEFDLLIEHSWVERQPDIRRYFSTLLKWREKIEQGSNDDADLEAAIGDCQKLLEVVMQWLIKTYPVDDGQTPSQKHFSRDLNLKLLEALKIPSFTDNSINLLARQPLKQVIGACKNPTSSLKALVFAAAMGVIAKPDHPLMVLTSHELDIDKLIELANLRNESSHGRSSFVNKKQTNLTEEIVLENIDFSLNFTTCFKEWM</sequence>
<reference evidence="2" key="1">
    <citation type="journal article" date="2019" name="Int. J. Syst. Evol. Microbiol.">
        <title>The Global Catalogue of Microorganisms (GCM) 10K type strain sequencing project: providing services to taxonomists for standard genome sequencing and annotation.</title>
        <authorList>
            <consortium name="The Broad Institute Genomics Platform"/>
            <consortium name="The Broad Institute Genome Sequencing Center for Infectious Disease"/>
            <person name="Wu L."/>
            <person name="Ma J."/>
        </authorList>
    </citation>
    <scope>NUCLEOTIDE SEQUENCE [LARGE SCALE GENOMIC DNA]</scope>
    <source>
        <strain evidence="2">NBRC 100033</strain>
    </source>
</reference>
<dbReference type="Proteomes" id="UP001156682">
    <property type="component" value="Unassembled WGS sequence"/>
</dbReference>
<dbReference type="EMBL" id="BSOR01000005">
    <property type="protein sequence ID" value="GLR62805.1"/>
    <property type="molecule type" value="Genomic_DNA"/>
</dbReference>
<evidence type="ECO:0000313" key="2">
    <source>
        <dbReference type="Proteomes" id="UP001156682"/>
    </source>
</evidence>